<dbReference type="AlphaFoldDB" id="A0A0F4XLB6"/>
<dbReference type="GO" id="GO:0016887">
    <property type="term" value="F:ATP hydrolysis activity"/>
    <property type="evidence" value="ECO:0007669"/>
    <property type="project" value="InterPro"/>
</dbReference>
<dbReference type="PATRIC" id="fig|132476.4.peg.1392"/>
<dbReference type="SUPFAM" id="SSF52540">
    <property type="entry name" value="P-loop containing nucleoside triphosphate hydrolases"/>
    <property type="match status" value="1"/>
</dbReference>
<protein>
    <submittedName>
        <fullName evidence="2">ATPase</fullName>
    </submittedName>
</protein>
<reference evidence="2 3" key="1">
    <citation type="submission" date="2015-03" db="EMBL/GenBank/DDBJ databases">
        <title>Pseudomonas fluorescens 1855-344 Genome sequencing and assembly.</title>
        <authorList>
            <person name="Eng W.W.H."/>
            <person name="Gan H.M."/>
            <person name="Savka M.A."/>
        </authorList>
    </citation>
    <scope>NUCLEOTIDE SEQUENCE [LARGE SCALE GENOMIC DNA]</scope>
    <source>
        <strain evidence="2 3">1855-344</strain>
    </source>
</reference>
<dbReference type="Gene3D" id="3.40.50.300">
    <property type="entry name" value="P-loop containing nucleotide triphosphate hydrolases"/>
    <property type="match status" value="1"/>
</dbReference>
<dbReference type="PANTHER" id="PTHR34301:SF8">
    <property type="entry name" value="ATPASE DOMAIN-CONTAINING PROTEIN"/>
    <property type="match status" value="1"/>
</dbReference>
<dbReference type="Pfam" id="PF13401">
    <property type="entry name" value="AAA_22"/>
    <property type="match status" value="1"/>
</dbReference>
<comment type="caution">
    <text evidence="2">The sequence shown here is derived from an EMBL/GenBank/DDBJ whole genome shotgun (WGS) entry which is preliminary data.</text>
</comment>
<feature type="domain" description="ORC1/DEAH AAA+ ATPase" evidence="1">
    <location>
        <begin position="32"/>
        <end position="191"/>
    </location>
</feature>
<dbReference type="InterPro" id="IPR027417">
    <property type="entry name" value="P-loop_NTPase"/>
</dbReference>
<dbReference type="InterPro" id="IPR049945">
    <property type="entry name" value="AAA_22"/>
</dbReference>
<accession>A0A0F4XLB6</accession>
<gene>
    <name evidence="2" type="ORF">VP02_16315</name>
</gene>
<dbReference type="EMBL" id="JZXC01000015">
    <property type="protein sequence ID" value="KKA06764.1"/>
    <property type="molecule type" value="Genomic_DNA"/>
</dbReference>
<evidence type="ECO:0000259" key="1">
    <source>
        <dbReference type="Pfam" id="PF13401"/>
    </source>
</evidence>
<name>A0A0F4XLB6_9PSED</name>
<dbReference type="OrthoDB" id="8576717at2"/>
<dbReference type="Proteomes" id="UP000033662">
    <property type="component" value="Unassembled WGS sequence"/>
</dbReference>
<sequence>MSSIFQRPELAESMANQLLNPGVLDEGLRSGLFLSGLRRTGKTTFLRSDLIPALEKEGALVIYVDLWSDTLANPATLLHDAIRKTLQELQTPTSGLLEKLKRVGGVDVGAAGFKFGFKLEGVGDVGGTTLAQAFTEVVDQAKTDLVLIVDEVQHAIASEDGNQMLLALKAARDAINPRPDTPGYFLFIGTGSQRAQISELTAKRNQAFSGATSTAYPVLKGDYVEYLLNRLAMTVSQHKLPSLEVATEAFNTLGNRPEEMLKALRQVLQQEGNPDLFLPVIASTLRSAAANIELEKVEQLGSLAQAIFNKIASTAGDARGIFSADAAAEYSKAVGRDVRIEEIQPVVIALVAENIIMRRGHGIYAITDPFVQEIWLEEQALIAAS</sequence>
<evidence type="ECO:0000313" key="2">
    <source>
        <dbReference type="EMBL" id="KKA06764.1"/>
    </source>
</evidence>
<dbReference type="PANTHER" id="PTHR34301">
    <property type="entry name" value="DNA-BINDING PROTEIN-RELATED"/>
    <property type="match status" value="1"/>
</dbReference>
<evidence type="ECO:0000313" key="3">
    <source>
        <dbReference type="Proteomes" id="UP000033662"/>
    </source>
</evidence>
<proteinExistence type="predicted"/>
<organism evidence="2 3">
    <name type="scientific">Pseudomonas kilonensis</name>
    <dbReference type="NCBI Taxonomy" id="132476"/>
    <lineage>
        <taxon>Bacteria</taxon>
        <taxon>Pseudomonadati</taxon>
        <taxon>Pseudomonadota</taxon>
        <taxon>Gammaproteobacteria</taxon>
        <taxon>Pseudomonadales</taxon>
        <taxon>Pseudomonadaceae</taxon>
        <taxon>Pseudomonas</taxon>
    </lineage>
</organism>